<comment type="caution">
    <text evidence="1">The sequence shown here is derived from an EMBL/GenBank/DDBJ whole genome shotgun (WGS) entry which is preliminary data.</text>
</comment>
<dbReference type="EMBL" id="JACMSC010000006">
    <property type="protein sequence ID" value="KAG6517484.1"/>
    <property type="molecule type" value="Genomic_DNA"/>
</dbReference>
<dbReference type="Proteomes" id="UP000734854">
    <property type="component" value="Unassembled WGS sequence"/>
</dbReference>
<protein>
    <submittedName>
        <fullName evidence="1">Uncharacterized protein</fullName>
    </submittedName>
</protein>
<evidence type="ECO:0000313" key="1">
    <source>
        <dbReference type="EMBL" id="KAG6517484.1"/>
    </source>
</evidence>
<dbReference type="PANTHER" id="PTHR47076">
    <property type="entry name" value="NHL DOMAIN PROTEIN"/>
    <property type="match status" value="1"/>
</dbReference>
<dbReference type="PANTHER" id="PTHR47076:SF1">
    <property type="entry name" value="NHL DOMAIN PROTEIN"/>
    <property type="match status" value="1"/>
</dbReference>
<accession>A0A8J5H689</accession>
<gene>
    <name evidence="1" type="ORF">ZIOFF_020876</name>
</gene>
<keyword evidence="2" id="KW-1185">Reference proteome</keyword>
<proteinExistence type="predicted"/>
<reference evidence="1 2" key="1">
    <citation type="submission" date="2020-08" db="EMBL/GenBank/DDBJ databases">
        <title>Plant Genome Project.</title>
        <authorList>
            <person name="Zhang R.-G."/>
        </authorList>
    </citation>
    <scope>NUCLEOTIDE SEQUENCE [LARGE SCALE GENOMIC DNA]</scope>
    <source>
        <tissue evidence="1">Rhizome</tissue>
    </source>
</reference>
<sequence length="155" mass="17086">MAHSPDADEAAAAAGVFSKRGCCSFWIPWPSSVRGCKAWERIPSGEGGCPAASRRWWGRGLRALLKVGQASRAMASRRLRTLIRRFRRRDGRPRHRRSFSYDALSYARNFDEGTQAGDSNVDGVRLGFSIRYASAHSPPTKPLVDLSPPFAGATH</sequence>
<organism evidence="1 2">
    <name type="scientific">Zingiber officinale</name>
    <name type="common">Ginger</name>
    <name type="synonym">Amomum zingiber</name>
    <dbReference type="NCBI Taxonomy" id="94328"/>
    <lineage>
        <taxon>Eukaryota</taxon>
        <taxon>Viridiplantae</taxon>
        <taxon>Streptophyta</taxon>
        <taxon>Embryophyta</taxon>
        <taxon>Tracheophyta</taxon>
        <taxon>Spermatophyta</taxon>
        <taxon>Magnoliopsida</taxon>
        <taxon>Liliopsida</taxon>
        <taxon>Zingiberales</taxon>
        <taxon>Zingiberaceae</taxon>
        <taxon>Zingiber</taxon>
    </lineage>
</organism>
<dbReference type="AlphaFoldDB" id="A0A8J5H689"/>
<name>A0A8J5H689_ZINOF</name>
<evidence type="ECO:0000313" key="2">
    <source>
        <dbReference type="Proteomes" id="UP000734854"/>
    </source>
</evidence>